<reference evidence="7 8" key="1">
    <citation type="submission" date="2019-10" db="EMBL/GenBank/DDBJ databases">
        <title>Genomic analysis of Raineyella sp. CBA3103.</title>
        <authorList>
            <person name="Roh S.W."/>
        </authorList>
    </citation>
    <scope>NUCLEOTIDE SEQUENCE [LARGE SCALE GENOMIC DNA]</scope>
    <source>
        <strain evidence="7 8">CBA3103</strain>
    </source>
</reference>
<dbReference type="GO" id="GO:0042732">
    <property type="term" value="P:D-xylose metabolic process"/>
    <property type="evidence" value="ECO:0007669"/>
    <property type="project" value="UniProtKB-KW"/>
</dbReference>
<evidence type="ECO:0000313" key="8">
    <source>
        <dbReference type="Proteomes" id="UP000386847"/>
    </source>
</evidence>
<dbReference type="PANTHER" id="PTHR43095">
    <property type="entry name" value="SUGAR KINASE"/>
    <property type="match status" value="1"/>
</dbReference>
<keyword evidence="2" id="KW-0119">Carbohydrate metabolism</keyword>
<evidence type="ECO:0000313" key="7">
    <source>
        <dbReference type="EMBL" id="QGF23258.1"/>
    </source>
</evidence>
<keyword evidence="3" id="KW-0808">Transferase</keyword>
<dbReference type="SUPFAM" id="SSF53067">
    <property type="entry name" value="Actin-like ATPase domain"/>
    <property type="match status" value="2"/>
</dbReference>
<dbReference type="CDD" id="cd00366">
    <property type="entry name" value="ASKHA_NBD_FGGY"/>
    <property type="match status" value="1"/>
</dbReference>
<evidence type="ECO:0000259" key="6">
    <source>
        <dbReference type="Pfam" id="PF02782"/>
    </source>
</evidence>
<protein>
    <submittedName>
        <fullName evidence="7">Xylulose kinase</fullName>
    </submittedName>
</protein>
<dbReference type="AlphaFoldDB" id="A0A5Q2F995"/>
<feature type="domain" description="Carbohydrate kinase FGGY C-terminal" evidence="6">
    <location>
        <begin position="306"/>
        <end position="437"/>
    </location>
</feature>
<organism evidence="7 8">
    <name type="scientific">Raineyella fluvialis</name>
    <dbReference type="NCBI Taxonomy" id="2662261"/>
    <lineage>
        <taxon>Bacteria</taxon>
        <taxon>Bacillati</taxon>
        <taxon>Actinomycetota</taxon>
        <taxon>Actinomycetes</taxon>
        <taxon>Propionibacteriales</taxon>
        <taxon>Propionibacteriaceae</taxon>
        <taxon>Raineyella</taxon>
    </lineage>
</organism>
<dbReference type="InterPro" id="IPR050406">
    <property type="entry name" value="FGGY_Carb_Kinase"/>
</dbReference>
<dbReference type="Pfam" id="PF00370">
    <property type="entry name" value="FGGY_N"/>
    <property type="match status" value="1"/>
</dbReference>
<dbReference type="EMBL" id="CP045725">
    <property type="protein sequence ID" value="QGF23258.1"/>
    <property type="molecule type" value="Genomic_DNA"/>
</dbReference>
<dbReference type="InterPro" id="IPR018484">
    <property type="entry name" value="FGGY_N"/>
</dbReference>
<dbReference type="PIRSF" id="PIRSF000538">
    <property type="entry name" value="GlpK"/>
    <property type="match status" value="1"/>
</dbReference>
<evidence type="ECO:0000256" key="2">
    <source>
        <dbReference type="ARBA" id="ARBA00022629"/>
    </source>
</evidence>
<evidence type="ECO:0000259" key="5">
    <source>
        <dbReference type="Pfam" id="PF00370"/>
    </source>
</evidence>
<proteinExistence type="inferred from homology"/>
<sequence length="489" mass="51071">MSTYLGIDLGTSATKGVIITDSGEVLARARATHPESRRGLAGRADTRAWAQSLQHVIQKLGPAVAHVSGVGLDTHCPTVVPLGTDGGAVGLGVTWDSPAMRKYFEEYSGKRSAREVAATGNHASPATLTAVAYHLLRELEPDTFRAMDTMGLAGTWLGQVLTGVCALDPTQASYTGVFDTCGPGSHWLVDTCQELGIDPAVLPPVLDPISILGTVTSAASARFGIPEGLPVAVGSADTPAASYVLGTAPGAKPFLILGTTHVVNSCLSGPDGRSLALQRRGLRDGEWLINGVTNGGDALGAAAVFFGFGGAEDAVRDVVDLAARISPAEAADAPYFIPHIMAERGPFWFNEPVCQLHGLNRETSRAQIAYGLVEGVVSADRLVMEAVVPAGDESIYLTGAFGVDPVFPQLLADGTGRRFDLVMETDLPSLGAAGICAEATAGVRLPTPTSTQTGPRADRADLVAVRWEAWLSCWERTTGRERIPPIEAA</sequence>
<dbReference type="InterPro" id="IPR018485">
    <property type="entry name" value="FGGY_C"/>
</dbReference>
<keyword evidence="2" id="KW-0859">Xylose metabolism</keyword>
<evidence type="ECO:0000256" key="4">
    <source>
        <dbReference type="ARBA" id="ARBA00022777"/>
    </source>
</evidence>
<dbReference type="PANTHER" id="PTHR43095:SF5">
    <property type="entry name" value="XYLULOSE KINASE"/>
    <property type="match status" value="1"/>
</dbReference>
<keyword evidence="8" id="KW-1185">Reference proteome</keyword>
<evidence type="ECO:0000256" key="1">
    <source>
        <dbReference type="ARBA" id="ARBA00009156"/>
    </source>
</evidence>
<evidence type="ECO:0000256" key="3">
    <source>
        <dbReference type="ARBA" id="ARBA00022679"/>
    </source>
</evidence>
<dbReference type="KEGG" id="rain:Rai3103_05805"/>
<dbReference type="Pfam" id="PF02782">
    <property type="entry name" value="FGGY_C"/>
    <property type="match status" value="1"/>
</dbReference>
<dbReference type="InterPro" id="IPR043129">
    <property type="entry name" value="ATPase_NBD"/>
</dbReference>
<gene>
    <name evidence="7" type="ORF">Rai3103_05805</name>
</gene>
<feature type="domain" description="Carbohydrate kinase FGGY N-terminal" evidence="5">
    <location>
        <begin position="4"/>
        <end position="241"/>
    </location>
</feature>
<dbReference type="GO" id="GO:0016301">
    <property type="term" value="F:kinase activity"/>
    <property type="evidence" value="ECO:0007669"/>
    <property type="project" value="UniProtKB-KW"/>
</dbReference>
<dbReference type="InterPro" id="IPR000577">
    <property type="entry name" value="Carb_kinase_FGGY"/>
</dbReference>
<keyword evidence="4 7" id="KW-0418">Kinase</keyword>
<name>A0A5Q2F995_9ACTN</name>
<dbReference type="RefSeq" id="WP_153571789.1">
    <property type="nucleotide sequence ID" value="NZ_CP045725.1"/>
</dbReference>
<dbReference type="Gene3D" id="3.30.420.40">
    <property type="match status" value="2"/>
</dbReference>
<accession>A0A5Q2F995</accession>
<comment type="similarity">
    <text evidence="1">Belongs to the FGGY kinase family.</text>
</comment>
<dbReference type="Proteomes" id="UP000386847">
    <property type="component" value="Chromosome"/>
</dbReference>